<keyword evidence="6" id="KW-1185">Reference proteome</keyword>
<reference evidence="5 6" key="1">
    <citation type="submission" date="2016-10" db="EMBL/GenBank/DDBJ databases">
        <authorList>
            <person name="de Groot N.N."/>
        </authorList>
    </citation>
    <scope>NUCLEOTIDE SEQUENCE [LARGE SCALE GENOMIC DNA]</scope>
    <source>
        <strain evidence="5 6">CGMCC 1.5382</strain>
    </source>
</reference>
<keyword evidence="2" id="KW-1133">Transmembrane helix</keyword>
<dbReference type="RefSeq" id="WP_167738518.1">
    <property type="nucleotide sequence ID" value="NZ_FNFU01000008.1"/>
</dbReference>
<dbReference type="CDD" id="cd00102">
    <property type="entry name" value="IPT"/>
    <property type="match status" value="1"/>
</dbReference>
<feature type="transmembrane region" description="Helical" evidence="2">
    <location>
        <begin position="26"/>
        <end position="46"/>
    </location>
</feature>
<evidence type="ECO:0000256" key="1">
    <source>
        <dbReference type="SAM" id="MobiDB-lite"/>
    </source>
</evidence>
<gene>
    <name evidence="5" type="ORF">SAMN05216282_10827</name>
</gene>
<evidence type="ECO:0000259" key="3">
    <source>
        <dbReference type="Pfam" id="PF01833"/>
    </source>
</evidence>
<dbReference type="STRING" id="386301.SAMN05216282_10827"/>
<organism evidence="5 6">
    <name type="scientific">Cryobacterium psychrotolerans</name>
    <dbReference type="NCBI Taxonomy" id="386301"/>
    <lineage>
        <taxon>Bacteria</taxon>
        <taxon>Bacillati</taxon>
        <taxon>Actinomycetota</taxon>
        <taxon>Actinomycetes</taxon>
        <taxon>Micrococcales</taxon>
        <taxon>Microbacteriaceae</taxon>
        <taxon>Cryobacterium</taxon>
    </lineage>
</organism>
<dbReference type="EMBL" id="FNFU01000008">
    <property type="protein sequence ID" value="SDK57290.1"/>
    <property type="molecule type" value="Genomic_DNA"/>
</dbReference>
<name>A0A1G9D047_9MICO</name>
<sequence>MRLNSPRDTRNRPRHSAERPREKRHILLPGSIIAASSAVALSVGLATGGGAIGAVSEPGPSAAAGSAPAWQPEPIVRSSIIAANGTSAGSVAGGTVVTVTGADLNKVASVNFGANPGTVVSVTSDTATLSTPASTRLGAVPVELFDADGVAVPVHSAATPSLATAPLSFRYIPDPKVAAQTAYVLAHWKDYNSAEYGRLPGNDCVNFTSQSLIARGWTMDAEWSFNAGTSQYSAAWASSTAFAAYLAAHPNRATALGDDRRAQVKVGDVVQFDWYSSGDRDHTGIVTRVEKTGGSARIYYASHTMDNDFKSVDESLANAGGTVSYWSIT</sequence>
<dbReference type="Pfam" id="PF01833">
    <property type="entry name" value="TIG"/>
    <property type="match status" value="1"/>
</dbReference>
<dbReference type="InterPro" id="IPR014756">
    <property type="entry name" value="Ig_E-set"/>
</dbReference>
<dbReference type="Gene3D" id="2.60.40.10">
    <property type="entry name" value="Immunoglobulins"/>
    <property type="match status" value="1"/>
</dbReference>
<dbReference type="SUPFAM" id="SSF81296">
    <property type="entry name" value="E set domains"/>
    <property type="match status" value="1"/>
</dbReference>
<evidence type="ECO:0000313" key="5">
    <source>
        <dbReference type="EMBL" id="SDK57290.1"/>
    </source>
</evidence>
<dbReference type="GO" id="GO:0005975">
    <property type="term" value="P:carbohydrate metabolic process"/>
    <property type="evidence" value="ECO:0007669"/>
    <property type="project" value="UniProtKB-ARBA"/>
</dbReference>
<dbReference type="InterPro" id="IPR013783">
    <property type="entry name" value="Ig-like_fold"/>
</dbReference>
<evidence type="ECO:0000313" key="6">
    <source>
        <dbReference type="Proteomes" id="UP000198701"/>
    </source>
</evidence>
<feature type="domain" description="IPT/TIG" evidence="3">
    <location>
        <begin position="87"/>
        <end position="145"/>
    </location>
</feature>
<dbReference type="PANTHER" id="PTHR40032">
    <property type="entry name" value="EXPORTED PROTEIN-RELATED"/>
    <property type="match status" value="1"/>
</dbReference>
<evidence type="ECO:0000256" key="2">
    <source>
        <dbReference type="SAM" id="Phobius"/>
    </source>
</evidence>
<dbReference type="InterPro" id="IPR002909">
    <property type="entry name" value="IPT_dom"/>
</dbReference>
<dbReference type="Proteomes" id="UP000198701">
    <property type="component" value="Unassembled WGS sequence"/>
</dbReference>
<protein>
    <submittedName>
        <fullName evidence="5">IPT/TIG domain-containing protein</fullName>
    </submittedName>
</protein>
<feature type="domain" description="Putative amidase" evidence="4">
    <location>
        <begin position="179"/>
        <end position="315"/>
    </location>
</feature>
<proteinExistence type="predicted"/>
<keyword evidence="2" id="KW-0812">Transmembrane</keyword>
<dbReference type="AlphaFoldDB" id="A0A1G9D047"/>
<keyword evidence="2" id="KW-0472">Membrane</keyword>
<evidence type="ECO:0000259" key="4">
    <source>
        <dbReference type="Pfam" id="PF12671"/>
    </source>
</evidence>
<feature type="compositionally biased region" description="Basic and acidic residues" evidence="1">
    <location>
        <begin position="1"/>
        <end position="21"/>
    </location>
</feature>
<dbReference type="Pfam" id="PF12671">
    <property type="entry name" value="Amidase_6"/>
    <property type="match status" value="1"/>
</dbReference>
<dbReference type="InterPro" id="IPR024301">
    <property type="entry name" value="Amidase_6"/>
</dbReference>
<dbReference type="PANTHER" id="PTHR40032:SF1">
    <property type="entry name" value="EXPORTED PROTEIN"/>
    <property type="match status" value="1"/>
</dbReference>
<accession>A0A1G9D047</accession>
<feature type="region of interest" description="Disordered" evidence="1">
    <location>
        <begin position="1"/>
        <end position="22"/>
    </location>
</feature>